<organism evidence="2 3">
    <name type="scientific">Bdellovibrio bacteriovorus</name>
    <dbReference type="NCBI Taxonomy" id="959"/>
    <lineage>
        <taxon>Bacteria</taxon>
        <taxon>Pseudomonadati</taxon>
        <taxon>Bdellovibrionota</taxon>
        <taxon>Bdellovibrionia</taxon>
        <taxon>Bdellovibrionales</taxon>
        <taxon>Pseudobdellovibrionaceae</taxon>
        <taxon>Bdellovibrio</taxon>
    </lineage>
</organism>
<feature type="chain" id="PRO_5007573646" evidence="1">
    <location>
        <begin position="20"/>
        <end position="309"/>
    </location>
</feature>
<gene>
    <name evidence="2" type="ORF">AZI86_07655</name>
</gene>
<name>A0A150WRF0_BDEBC</name>
<reference evidence="2 3" key="1">
    <citation type="submission" date="2016-03" db="EMBL/GenBank/DDBJ databases">
        <authorList>
            <person name="Ploux O."/>
        </authorList>
    </citation>
    <scope>NUCLEOTIDE SEQUENCE [LARGE SCALE GENOMIC DNA]</scope>
    <source>
        <strain evidence="2 3">R0</strain>
    </source>
</reference>
<comment type="caution">
    <text evidence="2">The sequence shown here is derived from an EMBL/GenBank/DDBJ whole genome shotgun (WGS) entry which is preliminary data.</text>
</comment>
<protein>
    <submittedName>
        <fullName evidence="2">Uncharacterized protein</fullName>
    </submittedName>
</protein>
<dbReference type="OrthoDB" id="5297796at2"/>
<keyword evidence="1" id="KW-0732">Signal</keyword>
<proteinExistence type="predicted"/>
<dbReference type="EMBL" id="LUKE01000001">
    <property type="protein sequence ID" value="KYG66897.1"/>
    <property type="molecule type" value="Genomic_DNA"/>
</dbReference>
<dbReference type="RefSeq" id="WP_061834475.1">
    <property type="nucleotide sequence ID" value="NZ_LUKE01000001.1"/>
</dbReference>
<accession>A0A150WRF0</accession>
<dbReference type="AlphaFoldDB" id="A0A150WRF0"/>
<evidence type="ECO:0000313" key="2">
    <source>
        <dbReference type="EMBL" id="KYG66897.1"/>
    </source>
</evidence>
<dbReference type="Proteomes" id="UP000075320">
    <property type="component" value="Unassembled WGS sequence"/>
</dbReference>
<sequence>MIKYFIVLMSVLISGTAWAQAVCTNMQLQVNQTAFDLVSSQTVNPTLVVKANTNPGACDFFITFDYGQGTSFSSRGLRSGGNVWPFQLAKNAAGTQIIKRVGDISSSNDILSGTLTAGSNDRQVNVNYWAILDMSNPWLPRGDYEDNFTVTLYRGSPFSSYVFISSNSVRFRYRSGSRVDISLVPTGGAFNVSDTTETLNFGVLTTGATRSADAVIKYNGGYILKASSQNNGRLKHSTQNEYIDYSATFNGSTVSLSGTSSNPVQIIRELGQSPANGKRIPIGVTIGNVTGKRGGQYADTITLTVTSAE</sequence>
<evidence type="ECO:0000256" key="1">
    <source>
        <dbReference type="SAM" id="SignalP"/>
    </source>
</evidence>
<evidence type="ECO:0000313" key="3">
    <source>
        <dbReference type="Proteomes" id="UP000075320"/>
    </source>
</evidence>
<keyword evidence="3" id="KW-1185">Reference proteome</keyword>
<feature type="signal peptide" evidence="1">
    <location>
        <begin position="1"/>
        <end position="19"/>
    </location>
</feature>